<sequence>MPDDASITPGRPLDQPDPNDARPWRTQLENTQRRTPDMARELTEDERALAEDMVARARVAQKQIEDWSQAQLDRLSQAIAWHAGNEKTFTRLAQQGVDESGIGDRAGRPAKRFKIHMVLRDVLRTPSTGIVEVDEARGLVKYAKPAGVIASLIPMTNPAMTPPVTGVSSANARNAVIFSPHPRTAQTTWEMTEVMRNACRVAGAPEDLFQAIRQPSIPLTQYLMQICDLTLATGGKPMVQAAYSSGKPAYGVGAGNSSIVIDETADIDIAAQNTRISKTSDFGSGCSADGNIIIQRSIYDQMVAALEAEGGYLCSAEEKALLEKAMWDEKGNRTFPTIACRPQQTADVAGFSIPEDRKFLMVENQGQIGPEHKFSKEKLTTLMALYHFETFDDALETVSQIYAVGGTGHSCGIYSHNDENIDRLARLAPVSRMMVRQPQSKANAGAWTNGMPMTSSLGCGIWGGNITNENVTMKHMMNYTWVSRPIAEDRPSEEELFGEFFGQEVA</sequence>
<keyword evidence="5" id="KW-1185">Reference proteome</keyword>
<dbReference type="RefSeq" id="WP_271434069.1">
    <property type="nucleotide sequence ID" value="NZ_JAQIOY010000011.1"/>
</dbReference>
<comment type="caution">
    <text evidence="4">The sequence shown here is derived from an EMBL/GenBank/DDBJ whole genome shotgun (WGS) entry which is preliminary data.</text>
</comment>
<dbReference type="SUPFAM" id="SSF53720">
    <property type="entry name" value="ALDH-like"/>
    <property type="match status" value="1"/>
</dbReference>
<protein>
    <submittedName>
        <fullName evidence="4">Aldehyde dehydrogenase family protein</fullName>
    </submittedName>
</protein>
<dbReference type="InterPro" id="IPR016163">
    <property type="entry name" value="Ald_DH_C"/>
</dbReference>
<proteinExistence type="predicted"/>
<dbReference type="InterPro" id="IPR015590">
    <property type="entry name" value="Aldehyde_DH_dom"/>
</dbReference>
<dbReference type="InterPro" id="IPR016161">
    <property type="entry name" value="Ald_DH/histidinol_DH"/>
</dbReference>
<dbReference type="Gene3D" id="3.40.309.10">
    <property type="entry name" value="Aldehyde Dehydrogenase, Chain A, domain 2"/>
    <property type="match status" value="1"/>
</dbReference>
<evidence type="ECO:0000313" key="4">
    <source>
        <dbReference type="EMBL" id="MDA7426714.1"/>
    </source>
</evidence>
<keyword evidence="1" id="KW-0560">Oxidoreductase</keyword>
<evidence type="ECO:0000256" key="2">
    <source>
        <dbReference type="SAM" id="MobiDB-lite"/>
    </source>
</evidence>
<feature type="region of interest" description="Disordered" evidence="2">
    <location>
        <begin position="1"/>
        <end position="39"/>
    </location>
</feature>
<dbReference type="PANTHER" id="PTHR11699">
    <property type="entry name" value="ALDEHYDE DEHYDROGENASE-RELATED"/>
    <property type="match status" value="1"/>
</dbReference>
<evidence type="ECO:0000256" key="1">
    <source>
        <dbReference type="ARBA" id="ARBA00023002"/>
    </source>
</evidence>
<reference evidence="4 5" key="1">
    <citation type="submission" date="2023-01" db="EMBL/GenBank/DDBJ databases">
        <title>Thalassococcus onchidii sp. nov., isolated from a marine invertebrate from the South China Sea.</title>
        <authorList>
            <person name="Xu S."/>
            <person name="Liu Z."/>
            <person name="Xu Y."/>
        </authorList>
    </citation>
    <scope>NUCLEOTIDE SEQUENCE [LARGE SCALE GENOMIC DNA]</scope>
    <source>
        <strain evidence="4 5">KCTC 32084</strain>
    </source>
</reference>
<dbReference type="Gene3D" id="3.40.605.10">
    <property type="entry name" value="Aldehyde Dehydrogenase, Chain A, domain 1"/>
    <property type="match status" value="1"/>
</dbReference>
<organism evidence="4 5">
    <name type="scientific">Thalassococcus lentus</name>
    <dbReference type="NCBI Taxonomy" id="1210524"/>
    <lineage>
        <taxon>Bacteria</taxon>
        <taxon>Pseudomonadati</taxon>
        <taxon>Pseudomonadota</taxon>
        <taxon>Alphaproteobacteria</taxon>
        <taxon>Rhodobacterales</taxon>
        <taxon>Roseobacteraceae</taxon>
        <taxon>Thalassococcus</taxon>
    </lineage>
</organism>
<dbReference type="InterPro" id="IPR016162">
    <property type="entry name" value="Ald_DH_N"/>
</dbReference>
<feature type="domain" description="Aldehyde dehydrogenase" evidence="3">
    <location>
        <begin position="32"/>
        <end position="308"/>
    </location>
</feature>
<evidence type="ECO:0000313" key="5">
    <source>
        <dbReference type="Proteomes" id="UP001210720"/>
    </source>
</evidence>
<name>A0ABT4XXN7_9RHOB</name>
<evidence type="ECO:0000259" key="3">
    <source>
        <dbReference type="Pfam" id="PF00171"/>
    </source>
</evidence>
<gene>
    <name evidence="4" type="ORF">PFY00_18415</name>
</gene>
<dbReference type="Pfam" id="PF00171">
    <property type="entry name" value="Aldedh"/>
    <property type="match status" value="1"/>
</dbReference>
<accession>A0ABT4XXN7</accession>
<dbReference type="Proteomes" id="UP001210720">
    <property type="component" value="Unassembled WGS sequence"/>
</dbReference>
<dbReference type="EMBL" id="JAQIOY010000011">
    <property type="protein sequence ID" value="MDA7426714.1"/>
    <property type="molecule type" value="Genomic_DNA"/>
</dbReference>
<dbReference type="CDD" id="cd07122">
    <property type="entry name" value="ALDH_F20_ACDH"/>
    <property type="match status" value="1"/>
</dbReference>